<dbReference type="Pfam" id="PF05636">
    <property type="entry name" value="HIGH_NTase1"/>
    <property type="match status" value="1"/>
</dbReference>
<dbReference type="EMBL" id="CP010994">
    <property type="protein sequence ID" value="AMN36242.1"/>
    <property type="molecule type" value="Genomic_DNA"/>
</dbReference>
<dbReference type="PANTHER" id="PTHR37825:SF1">
    <property type="entry name" value="TRNA(MET) CYTIDINE ACETATE LIGASE"/>
    <property type="match status" value="1"/>
</dbReference>
<feature type="binding site" evidence="2">
    <location>
        <position position="196"/>
    </location>
    <ligand>
        <name>ATP</name>
        <dbReference type="ChEBI" id="CHEBI:30616"/>
    </ligand>
</feature>
<comment type="function">
    <text evidence="2">Catalyzes the formation of N(4)-acetylcytidine (ac(4)C) at the wobble position of elongator tRNA(Met), using acetate and ATP as substrates. First activates an acetate ion to form acetyladenylate (Ac-AMP) and then transfers the acetyl group to tRNA to form ac(4)C34.</text>
</comment>
<proteinExistence type="inferred from homology"/>
<comment type="caution">
    <text evidence="2">Lacks conserved residue(s) required for the propagation of feature annotation.</text>
</comment>
<comment type="subcellular location">
    <subcellularLocation>
        <location evidence="2">Cytoplasm</location>
    </subcellularLocation>
</comment>
<dbReference type="NCBIfam" id="NF010191">
    <property type="entry name" value="PRK13670.1"/>
    <property type="match status" value="1"/>
</dbReference>
<dbReference type="OrthoDB" id="9769796at2"/>
<dbReference type="Gene3D" id="3.40.50.620">
    <property type="entry name" value="HUPs"/>
    <property type="match status" value="1"/>
</dbReference>
<organism evidence="3 4">
    <name type="scientific">Clostridium perfringens</name>
    <dbReference type="NCBI Taxonomy" id="1502"/>
    <lineage>
        <taxon>Bacteria</taxon>
        <taxon>Bacillati</taxon>
        <taxon>Bacillota</taxon>
        <taxon>Clostridia</taxon>
        <taxon>Eubacteriales</taxon>
        <taxon>Clostridiaceae</taxon>
        <taxon>Clostridium</taxon>
    </lineage>
</organism>
<protein>
    <recommendedName>
        <fullName evidence="2">tRNA(Met) cytidine acetate ligase</fullName>
        <ecNumber evidence="2">6.3.4.-</ecNumber>
    </recommendedName>
</protein>
<sequence>MNITGIITEYNPFHLGHELHLKSSKEITNCDGVICVMSGNFVQRGLPALTDKWTRTKMALEAGVDLVVELPTLFATSSAEFFAFGAVSLLNSLNVVNNICFGSECGDIDLIKKLSEIIINEPPIFKEYLKDYLKEGLPFPKARSKALMKYLDYNNYKIDFSYLEKVLNSSNNILAIEYCKSLYKLQSSIKPFTIQRLGADYNDEELSKNEIASASAIRKSIYTSNMEESLDFMPEYSYNLLKNTSFSDLNKMFDLVKYSIVSNPNVLKEIPEASEGIDNKIIQNIGKANSLDELINLCKSKRYSYTRLNRILCHVLLNVNKDLLSLRKSPPSYVRILGFNNKGREILKEIKKNSEINIVNKLSKAKSDPLLEFDIKATNIYSFINPSVKINSDYLISPIIFR</sequence>
<dbReference type="SUPFAM" id="SSF52374">
    <property type="entry name" value="Nucleotidylyl transferase"/>
    <property type="match status" value="1"/>
</dbReference>
<evidence type="ECO:0000256" key="2">
    <source>
        <dbReference type="HAMAP-Rule" id="MF_01539"/>
    </source>
</evidence>
<dbReference type="HAMAP" id="MF_01539">
    <property type="entry name" value="TmcAL"/>
    <property type="match status" value="1"/>
</dbReference>
<evidence type="ECO:0000313" key="4">
    <source>
        <dbReference type="Proteomes" id="UP000070260"/>
    </source>
</evidence>
<dbReference type="PATRIC" id="fig|1502.177.peg.2227"/>
<gene>
    <name evidence="2" type="primary">tmcAL</name>
    <name evidence="3" type="ORF">JFP838_10855</name>
</gene>
<keyword evidence="2" id="KW-0436">Ligase</keyword>
<reference evidence="3 4" key="1">
    <citation type="journal article" date="2016" name="PLoS ONE">
        <title>Plasmid Characterization and Chromosome Analysis of Two netF+ Clostridium perfringens Isolates Associated with Foal and Canine Necrotizing Enteritis.</title>
        <authorList>
            <person name="Mehdizadeh Gohari I."/>
            <person name="Kropinski A.M."/>
            <person name="Weese S.J."/>
            <person name="Parreira V.R."/>
            <person name="Whitehead A.E."/>
            <person name="Boerlin P."/>
            <person name="Prescott J.F."/>
        </authorList>
    </citation>
    <scope>NUCLEOTIDE SEQUENCE [LARGE SCALE GENOMIC DNA]</scope>
    <source>
        <strain evidence="3 4">JP838</strain>
    </source>
</reference>
<dbReference type="EC" id="6.3.4.-" evidence="2"/>
<dbReference type="GO" id="GO:0005737">
    <property type="term" value="C:cytoplasm"/>
    <property type="evidence" value="ECO:0007669"/>
    <property type="project" value="UniProtKB-SubCell"/>
</dbReference>
<keyword evidence="1 2" id="KW-0819">tRNA processing</keyword>
<feature type="binding site" evidence="2">
    <location>
        <position position="102"/>
    </location>
    <ligand>
        <name>ATP</name>
        <dbReference type="ChEBI" id="CHEBI:30616"/>
    </ligand>
</feature>
<feature type="binding site" evidence="2">
    <location>
        <begin position="7"/>
        <end position="20"/>
    </location>
    <ligand>
        <name>ATP</name>
        <dbReference type="ChEBI" id="CHEBI:30616"/>
    </ligand>
</feature>
<dbReference type="GO" id="GO:0005524">
    <property type="term" value="F:ATP binding"/>
    <property type="evidence" value="ECO:0007669"/>
    <property type="project" value="UniProtKB-KW"/>
</dbReference>
<comment type="similarity">
    <text evidence="2">Belongs to the TmcAL family.</text>
</comment>
<dbReference type="GO" id="GO:0016879">
    <property type="term" value="F:ligase activity, forming carbon-nitrogen bonds"/>
    <property type="evidence" value="ECO:0007669"/>
    <property type="project" value="UniProtKB-UniRule"/>
</dbReference>
<keyword evidence="2" id="KW-0547">Nucleotide-binding</keyword>
<dbReference type="Proteomes" id="UP000070260">
    <property type="component" value="Chromosome"/>
</dbReference>
<keyword evidence="2" id="KW-0067">ATP-binding</keyword>
<dbReference type="InterPro" id="IPR008513">
    <property type="entry name" value="tRNA(Met)_cyd_acetate_ligase"/>
</dbReference>
<dbReference type="AlphaFoldDB" id="A0A127EJW1"/>
<name>A0A127EJW1_CLOPF</name>
<accession>A0A127EJW1</accession>
<keyword evidence="2" id="KW-0963">Cytoplasm</keyword>
<dbReference type="PANTHER" id="PTHR37825">
    <property type="entry name" value="TRNA(MET) CYTIDINE ACETATE LIGASE"/>
    <property type="match status" value="1"/>
</dbReference>
<evidence type="ECO:0000256" key="1">
    <source>
        <dbReference type="ARBA" id="ARBA00022694"/>
    </source>
</evidence>
<feature type="binding site" evidence="2">
    <location>
        <position position="171"/>
    </location>
    <ligand>
        <name>ATP</name>
        <dbReference type="ChEBI" id="CHEBI:30616"/>
    </ligand>
</feature>
<dbReference type="InterPro" id="IPR014729">
    <property type="entry name" value="Rossmann-like_a/b/a_fold"/>
</dbReference>
<keyword evidence="2" id="KW-0694">RNA-binding</keyword>
<keyword evidence="2" id="KW-0820">tRNA-binding</keyword>
<dbReference type="GO" id="GO:0000049">
    <property type="term" value="F:tRNA binding"/>
    <property type="evidence" value="ECO:0007669"/>
    <property type="project" value="UniProtKB-KW"/>
</dbReference>
<evidence type="ECO:0000313" key="3">
    <source>
        <dbReference type="EMBL" id="AMN36242.1"/>
    </source>
</evidence>
<comment type="catalytic activity">
    <reaction evidence="2">
        <text>cytidine(34) in elongator tRNA(Met) + acetate + ATP = N(4)-acetylcytidine(34) in elongator tRNA(Met) + AMP + diphosphate</text>
        <dbReference type="Rhea" id="RHEA:58144"/>
        <dbReference type="Rhea" id="RHEA-COMP:10693"/>
        <dbReference type="Rhea" id="RHEA-COMP:10694"/>
        <dbReference type="ChEBI" id="CHEBI:30089"/>
        <dbReference type="ChEBI" id="CHEBI:30616"/>
        <dbReference type="ChEBI" id="CHEBI:33019"/>
        <dbReference type="ChEBI" id="CHEBI:74900"/>
        <dbReference type="ChEBI" id="CHEBI:82748"/>
        <dbReference type="ChEBI" id="CHEBI:456215"/>
    </reaction>
</comment>
<dbReference type="GO" id="GO:0006400">
    <property type="term" value="P:tRNA modification"/>
    <property type="evidence" value="ECO:0007669"/>
    <property type="project" value="UniProtKB-UniRule"/>
</dbReference>
<dbReference type="RefSeq" id="WP_061428799.1">
    <property type="nucleotide sequence ID" value="NZ_CABPRL010000001.1"/>
</dbReference>